<organism evidence="2 3">
    <name type="scientific">Staurois parvus</name>
    <dbReference type="NCBI Taxonomy" id="386267"/>
    <lineage>
        <taxon>Eukaryota</taxon>
        <taxon>Metazoa</taxon>
        <taxon>Chordata</taxon>
        <taxon>Craniata</taxon>
        <taxon>Vertebrata</taxon>
        <taxon>Euteleostomi</taxon>
        <taxon>Amphibia</taxon>
        <taxon>Batrachia</taxon>
        <taxon>Anura</taxon>
        <taxon>Neobatrachia</taxon>
        <taxon>Ranoidea</taxon>
        <taxon>Ranidae</taxon>
        <taxon>Staurois</taxon>
    </lineage>
</organism>
<comment type="caution">
    <text evidence="2">The sequence shown here is derived from an EMBL/GenBank/DDBJ whole genome shotgun (WGS) entry which is preliminary data.</text>
</comment>
<dbReference type="Proteomes" id="UP001162483">
    <property type="component" value="Unassembled WGS sequence"/>
</dbReference>
<feature type="region of interest" description="Disordered" evidence="1">
    <location>
        <begin position="161"/>
        <end position="185"/>
    </location>
</feature>
<name>A0ABN9H2A2_9NEOB</name>
<evidence type="ECO:0000313" key="3">
    <source>
        <dbReference type="Proteomes" id="UP001162483"/>
    </source>
</evidence>
<dbReference type="EMBL" id="CATNWA010019951">
    <property type="protein sequence ID" value="CAI9615867.1"/>
    <property type="molecule type" value="Genomic_DNA"/>
</dbReference>
<keyword evidence="3" id="KW-1185">Reference proteome</keyword>
<evidence type="ECO:0000313" key="2">
    <source>
        <dbReference type="EMBL" id="CAI9615867.1"/>
    </source>
</evidence>
<feature type="compositionally biased region" description="Basic and acidic residues" evidence="1">
    <location>
        <begin position="161"/>
        <end position="184"/>
    </location>
</feature>
<proteinExistence type="predicted"/>
<reference evidence="2" key="1">
    <citation type="submission" date="2023-05" db="EMBL/GenBank/DDBJ databases">
        <authorList>
            <person name="Stuckert A."/>
        </authorList>
    </citation>
    <scope>NUCLEOTIDE SEQUENCE</scope>
</reference>
<accession>A0ABN9H2A2</accession>
<gene>
    <name evidence="2" type="ORF">SPARVUS_LOCUS15301261</name>
</gene>
<evidence type="ECO:0000256" key="1">
    <source>
        <dbReference type="SAM" id="MobiDB-lite"/>
    </source>
</evidence>
<sequence>MSPLESQMEAAEMREIALYEEVELGLRRKEMVRKMFYSYVSEDEEVEEREAIYRKELDLAIQRTKLLREAFLAKSPTEKRFIMHQVIAHKIMNKVYSPCRAEERNRIPFRGLVREEKEGDQKENLLKRFLNFFHWDKTYGSQKTEEVNVLQQDLEKVTRQKVTEEKEKKKIEEKKPEKEKEMKMEKKKRINIFNKKKEMTLEEQVADNRMKREKKRKKNRKARVKAERLRREQQMEMLQYIDDPEERRRIMQRAYISEGHEQSFLSMS</sequence>
<feature type="compositionally biased region" description="Basic residues" evidence="1">
    <location>
        <begin position="211"/>
        <end position="223"/>
    </location>
</feature>
<protein>
    <submittedName>
        <fullName evidence="2">Uncharacterized protein</fullName>
    </submittedName>
</protein>
<feature type="region of interest" description="Disordered" evidence="1">
    <location>
        <begin position="206"/>
        <end position="227"/>
    </location>
</feature>